<feature type="transmembrane region" description="Helical" evidence="1">
    <location>
        <begin position="6"/>
        <end position="23"/>
    </location>
</feature>
<proteinExistence type="predicted"/>
<keyword evidence="1" id="KW-1133">Transmembrane helix</keyword>
<feature type="domain" description="Cell wall elongation regulator TseB-like" evidence="2">
    <location>
        <begin position="36"/>
        <end position="80"/>
    </location>
</feature>
<dbReference type="Proteomes" id="UP001596505">
    <property type="component" value="Unassembled WGS sequence"/>
</dbReference>
<dbReference type="InterPro" id="IPR041401">
    <property type="entry name" value="TseB-like_dom"/>
</dbReference>
<sequence>MKKWGIIVGIVVLICIWQSWLIYHRASSYEGTAEQKAVAKAKAHYHISKVKDVTFYNGNRSYHVLRSVLKSGKEVYIWVPDKKGGKMLEKPVKDGLTKKEALQSFSKLNYDVSKIVSAKLGIDNSQPVWEIIFIDHNKEYNYVYLYFKNGKEEGHILHI</sequence>
<dbReference type="Gene3D" id="3.10.450.40">
    <property type="match status" value="2"/>
</dbReference>
<evidence type="ECO:0000256" key="1">
    <source>
        <dbReference type="SAM" id="Phobius"/>
    </source>
</evidence>
<keyword evidence="1" id="KW-0812">Transmembrane</keyword>
<dbReference type="RefSeq" id="WP_380965045.1">
    <property type="nucleotide sequence ID" value="NZ_JBHTCO010000005.1"/>
</dbReference>
<evidence type="ECO:0000259" key="2">
    <source>
        <dbReference type="Pfam" id="PF17881"/>
    </source>
</evidence>
<dbReference type="Pfam" id="PF17881">
    <property type="entry name" value="TseB"/>
    <property type="match status" value="1"/>
</dbReference>
<keyword evidence="1" id="KW-0472">Membrane</keyword>
<comment type="caution">
    <text evidence="3">The sequence shown here is derived from an EMBL/GenBank/DDBJ whole genome shotgun (WGS) entry which is preliminary data.</text>
</comment>
<dbReference type="EMBL" id="JBHTCO010000005">
    <property type="protein sequence ID" value="MFC7392661.1"/>
    <property type="molecule type" value="Genomic_DNA"/>
</dbReference>
<dbReference type="InterPro" id="IPR046350">
    <property type="entry name" value="Cystatin_sf"/>
</dbReference>
<evidence type="ECO:0000313" key="4">
    <source>
        <dbReference type="Proteomes" id="UP001596505"/>
    </source>
</evidence>
<name>A0ABW2PWJ0_9BACL</name>
<gene>
    <name evidence="3" type="ORF">ACFQRG_06645</name>
</gene>
<accession>A0ABW2PWJ0</accession>
<keyword evidence="4" id="KW-1185">Reference proteome</keyword>
<dbReference type="SUPFAM" id="SSF54403">
    <property type="entry name" value="Cystatin/monellin"/>
    <property type="match status" value="2"/>
</dbReference>
<reference evidence="4" key="1">
    <citation type="journal article" date="2019" name="Int. J. Syst. Evol. Microbiol.">
        <title>The Global Catalogue of Microorganisms (GCM) 10K type strain sequencing project: providing services to taxonomists for standard genome sequencing and annotation.</title>
        <authorList>
            <consortium name="The Broad Institute Genomics Platform"/>
            <consortium name="The Broad Institute Genome Sequencing Center for Infectious Disease"/>
            <person name="Wu L."/>
            <person name="Ma J."/>
        </authorList>
    </citation>
    <scope>NUCLEOTIDE SEQUENCE [LARGE SCALE GENOMIC DNA]</scope>
    <source>
        <strain evidence="4">CGMCC 1.16305</strain>
    </source>
</reference>
<organism evidence="3 4">
    <name type="scientific">Scopulibacillus cellulosilyticus</name>
    <dbReference type="NCBI Taxonomy" id="2665665"/>
    <lineage>
        <taxon>Bacteria</taxon>
        <taxon>Bacillati</taxon>
        <taxon>Bacillota</taxon>
        <taxon>Bacilli</taxon>
        <taxon>Bacillales</taxon>
        <taxon>Sporolactobacillaceae</taxon>
        <taxon>Scopulibacillus</taxon>
    </lineage>
</organism>
<evidence type="ECO:0000313" key="3">
    <source>
        <dbReference type="EMBL" id="MFC7392661.1"/>
    </source>
</evidence>
<protein>
    <submittedName>
        <fullName evidence="3">DUF5590 domain-containing protein</fullName>
    </submittedName>
</protein>